<dbReference type="PROSITE" id="PS51350">
    <property type="entry name" value="PTS_HPR_DOM"/>
    <property type="match status" value="1"/>
</dbReference>
<dbReference type="Proteomes" id="UP000294613">
    <property type="component" value="Unassembled WGS sequence"/>
</dbReference>
<comment type="subcellular location">
    <subcellularLocation>
        <location evidence="1">Cytoplasm</location>
    </subcellularLocation>
</comment>
<name>A0A4R3JKH4_9FIRM</name>
<dbReference type="Proteomes" id="UP000702954">
    <property type="component" value="Unassembled WGS sequence"/>
</dbReference>
<dbReference type="PRINTS" id="PR00107">
    <property type="entry name" value="PHOSPHOCPHPR"/>
</dbReference>
<feature type="domain" description="HPr" evidence="4">
    <location>
        <begin position="1"/>
        <end position="86"/>
    </location>
</feature>
<evidence type="ECO:0000256" key="2">
    <source>
        <dbReference type="ARBA" id="ARBA00022490"/>
    </source>
</evidence>
<keyword evidence="2" id="KW-0963">Cytoplasm</keyword>
<dbReference type="RefSeq" id="WP_008974932.1">
    <property type="nucleotide sequence ID" value="NZ_BHEO01000002.1"/>
</dbReference>
<dbReference type="EMBL" id="BHEO01000002">
    <property type="protein sequence ID" value="GBU04378.1"/>
    <property type="molecule type" value="Genomic_DNA"/>
</dbReference>
<gene>
    <name evidence="6" type="ORF">EDD74_11840</name>
    <name evidence="5" type="ORF">FAEUMB_09190</name>
</gene>
<reference evidence="5 8" key="1">
    <citation type="journal article" date="2018" name="Int. J. Syst. Evol. Microbiol.">
        <title>Draft Genome Sequence of Faecalimonas umbilicata JCM 30896T, an Acetate-Producing Bacterium Isolated from Human Feces.</title>
        <authorList>
            <person name="Sakamoto M."/>
            <person name="Ikeyama N."/>
            <person name="Yuki M."/>
            <person name="Ohkuma M."/>
        </authorList>
    </citation>
    <scope>NUCLEOTIDE SEQUENCE [LARGE SCALE GENOMIC DNA]</scope>
    <source>
        <strain evidence="5 8">EGH7</strain>
    </source>
</reference>
<reference evidence="6 7" key="2">
    <citation type="submission" date="2019-03" db="EMBL/GenBank/DDBJ databases">
        <title>Genomic Encyclopedia of Type Strains, Phase IV (KMG-IV): sequencing the most valuable type-strain genomes for metagenomic binning, comparative biology and taxonomic classification.</title>
        <authorList>
            <person name="Goeker M."/>
        </authorList>
    </citation>
    <scope>NUCLEOTIDE SEQUENCE [LARGE SCALE GENOMIC DNA]</scope>
    <source>
        <strain evidence="6 7">DSM 103426</strain>
    </source>
</reference>
<dbReference type="InterPro" id="IPR035895">
    <property type="entry name" value="HPr-like_sf"/>
</dbReference>
<dbReference type="SUPFAM" id="SSF55594">
    <property type="entry name" value="HPr-like"/>
    <property type="match status" value="1"/>
</dbReference>
<evidence type="ECO:0000313" key="5">
    <source>
        <dbReference type="EMBL" id="GBU04378.1"/>
    </source>
</evidence>
<organism evidence="6 7">
    <name type="scientific">Faecalimonas umbilicata</name>
    <dbReference type="NCBI Taxonomy" id="1912855"/>
    <lineage>
        <taxon>Bacteria</taxon>
        <taxon>Bacillati</taxon>
        <taxon>Bacillota</taxon>
        <taxon>Clostridia</taxon>
        <taxon>Lachnospirales</taxon>
        <taxon>Lachnospiraceae</taxon>
        <taxon>Faecalimonas</taxon>
    </lineage>
</organism>
<evidence type="ECO:0000313" key="6">
    <source>
        <dbReference type="EMBL" id="TCS66706.1"/>
    </source>
</evidence>
<dbReference type="InterPro" id="IPR000032">
    <property type="entry name" value="HPr-like"/>
</dbReference>
<dbReference type="GO" id="GO:0009401">
    <property type="term" value="P:phosphoenolpyruvate-dependent sugar phosphotransferase system"/>
    <property type="evidence" value="ECO:0007669"/>
    <property type="project" value="UniProtKB-KW"/>
</dbReference>
<sequence length="86" mass="9952">MKKLEYAIQKDEGLHMKEAVEFVDMTEEFRSEIEVEKKEVRMVSGKSLLGIISLIARKGDRLYVTVQGEDEEEAAEAIQKFFIEKL</sequence>
<proteinExistence type="predicted"/>
<dbReference type="PANTHER" id="PTHR33705:SF2">
    <property type="entry name" value="PHOSPHOCARRIER PROTEIN NPR"/>
    <property type="match status" value="1"/>
</dbReference>
<evidence type="ECO:0000256" key="1">
    <source>
        <dbReference type="ARBA" id="ARBA00004496"/>
    </source>
</evidence>
<evidence type="ECO:0000313" key="8">
    <source>
        <dbReference type="Proteomes" id="UP000702954"/>
    </source>
</evidence>
<dbReference type="InterPro" id="IPR050399">
    <property type="entry name" value="HPr"/>
</dbReference>
<dbReference type="Gene3D" id="3.30.1340.10">
    <property type="entry name" value="HPr-like"/>
    <property type="match status" value="1"/>
</dbReference>
<dbReference type="NCBIfam" id="TIGR01003">
    <property type="entry name" value="PTS_HPr_family"/>
    <property type="match status" value="1"/>
</dbReference>
<evidence type="ECO:0000256" key="3">
    <source>
        <dbReference type="ARBA" id="ARBA00022683"/>
    </source>
</evidence>
<comment type="caution">
    <text evidence="6">The sequence shown here is derived from an EMBL/GenBank/DDBJ whole genome shotgun (WGS) entry which is preliminary data.</text>
</comment>
<keyword evidence="3" id="KW-0598">Phosphotransferase system</keyword>
<accession>A0A4R3JKH4</accession>
<dbReference type="PANTHER" id="PTHR33705">
    <property type="entry name" value="PHOSPHOCARRIER PROTEIN HPR"/>
    <property type="match status" value="1"/>
</dbReference>
<dbReference type="GO" id="GO:0005737">
    <property type="term" value="C:cytoplasm"/>
    <property type="evidence" value="ECO:0007669"/>
    <property type="project" value="UniProtKB-SubCell"/>
</dbReference>
<keyword evidence="8" id="KW-1185">Reference proteome</keyword>
<evidence type="ECO:0000259" key="4">
    <source>
        <dbReference type="PROSITE" id="PS51350"/>
    </source>
</evidence>
<dbReference type="Pfam" id="PF00381">
    <property type="entry name" value="PTS-HPr"/>
    <property type="match status" value="1"/>
</dbReference>
<evidence type="ECO:0000313" key="7">
    <source>
        <dbReference type="Proteomes" id="UP000294613"/>
    </source>
</evidence>
<protein>
    <submittedName>
        <fullName evidence="6">Phosphocarrier protein</fullName>
    </submittedName>
</protein>
<dbReference type="EMBL" id="SLZV01000018">
    <property type="protein sequence ID" value="TCS66706.1"/>
    <property type="molecule type" value="Genomic_DNA"/>
</dbReference>
<dbReference type="AlphaFoldDB" id="A0A4R3JKH4"/>